<feature type="transmembrane region" description="Helical" evidence="6">
    <location>
        <begin position="168"/>
        <end position="189"/>
    </location>
</feature>
<proteinExistence type="predicted"/>
<feature type="transmembrane region" description="Helical" evidence="6">
    <location>
        <begin position="320"/>
        <end position="339"/>
    </location>
</feature>
<dbReference type="EMBL" id="VBAO01000164">
    <property type="protein sequence ID" value="TMI81593.1"/>
    <property type="molecule type" value="Genomic_DNA"/>
</dbReference>
<evidence type="ECO:0000256" key="5">
    <source>
        <dbReference type="RuleBase" id="RU000320"/>
    </source>
</evidence>
<evidence type="ECO:0000256" key="3">
    <source>
        <dbReference type="ARBA" id="ARBA00022989"/>
    </source>
</evidence>
<feature type="transmembrane region" description="Helical" evidence="6">
    <location>
        <begin position="278"/>
        <end position="299"/>
    </location>
</feature>
<reference evidence="8 9" key="1">
    <citation type="journal article" date="2019" name="Nat. Microbiol.">
        <title>Mediterranean grassland soil C-N compound turnover is dependent on rainfall and depth, and is mediated by genomically divergent microorganisms.</title>
        <authorList>
            <person name="Diamond S."/>
            <person name="Andeer P.F."/>
            <person name="Li Z."/>
            <person name="Crits-Christoph A."/>
            <person name="Burstein D."/>
            <person name="Anantharaman K."/>
            <person name="Lane K.R."/>
            <person name="Thomas B.C."/>
            <person name="Pan C."/>
            <person name="Northen T.R."/>
            <person name="Banfield J.F."/>
        </authorList>
    </citation>
    <scope>NUCLEOTIDE SEQUENCE [LARGE SCALE GENOMIC DNA]</scope>
    <source>
        <strain evidence="8">NP_7</strain>
    </source>
</reference>
<evidence type="ECO:0000256" key="6">
    <source>
        <dbReference type="SAM" id="Phobius"/>
    </source>
</evidence>
<dbReference type="GO" id="GO:0016020">
    <property type="term" value="C:membrane"/>
    <property type="evidence" value="ECO:0007669"/>
    <property type="project" value="UniProtKB-SubCell"/>
</dbReference>
<feature type="transmembrane region" description="Helical" evidence="6">
    <location>
        <begin position="201"/>
        <end position="222"/>
    </location>
</feature>
<dbReference type="GO" id="GO:0008137">
    <property type="term" value="F:NADH dehydrogenase (ubiquinone) activity"/>
    <property type="evidence" value="ECO:0007669"/>
    <property type="project" value="InterPro"/>
</dbReference>
<feature type="transmembrane region" description="Helical" evidence="6">
    <location>
        <begin position="68"/>
        <end position="89"/>
    </location>
</feature>
<evidence type="ECO:0000256" key="1">
    <source>
        <dbReference type="ARBA" id="ARBA00004127"/>
    </source>
</evidence>
<comment type="subcellular location">
    <subcellularLocation>
        <location evidence="1">Endomembrane system</location>
        <topology evidence="1">Multi-pass membrane protein</topology>
    </subcellularLocation>
    <subcellularLocation>
        <location evidence="5">Membrane</location>
        <topology evidence="5">Multi-pass membrane protein</topology>
    </subcellularLocation>
</comment>
<protein>
    <submittedName>
        <fullName evidence="8">NADH-quinone oxidoreductase subunit N</fullName>
    </submittedName>
</protein>
<dbReference type="NCBIfam" id="TIGR01770">
    <property type="entry name" value="NDH_I_N"/>
    <property type="match status" value="1"/>
</dbReference>
<evidence type="ECO:0000259" key="7">
    <source>
        <dbReference type="Pfam" id="PF00361"/>
    </source>
</evidence>
<evidence type="ECO:0000313" key="8">
    <source>
        <dbReference type="EMBL" id="TMI81593.1"/>
    </source>
</evidence>
<feature type="transmembrane region" description="Helical" evidence="6">
    <location>
        <begin position="34"/>
        <end position="56"/>
    </location>
</feature>
<feature type="transmembrane region" description="Helical" evidence="6">
    <location>
        <begin position="138"/>
        <end position="161"/>
    </location>
</feature>
<accession>A0A537JDH9</accession>
<dbReference type="AlphaFoldDB" id="A0A537JDH9"/>
<dbReference type="PANTHER" id="PTHR22773">
    <property type="entry name" value="NADH DEHYDROGENASE"/>
    <property type="match status" value="1"/>
</dbReference>
<dbReference type="InterPro" id="IPR010096">
    <property type="entry name" value="NADH-Q_OxRdtase_suN/2"/>
</dbReference>
<evidence type="ECO:0000256" key="2">
    <source>
        <dbReference type="ARBA" id="ARBA00022692"/>
    </source>
</evidence>
<feature type="transmembrane region" description="Helical" evidence="6">
    <location>
        <begin position="243"/>
        <end position="266"/>
    </location>
</feature>
<comment type="caution">
    <text evidence="8">The sequence shown here is derived from an EMBL/GenBank/DDBJ whole genome shotgun (WGS) entry which is preliminary data.</text>
</comment>
<gene>
    <name evidence="8" type="ORF">E6H04_06415</name>
</gene>
<evidence type="ECO:0000256" key="4">
    <source>
        <dbReference type="ARBA" id="ARBA00023136"/>
    </source>
</evidence>
<keyword evidence="2 5" id="KW-0812">Transmembrane</keyword>
<organism evidence="8 9">
    <name type="scientific">Candidatus Segetimicrobium genomatis</name>
    <dbReference type="NCBI Taxonomy" id="2569760"/>
    <lineage>
        <taxon>Bacteria</taxon>
        <taxon>Bacillati</taxon>
        <taxon>Candidatus Sysuimicrobiota</taxon>
        <taxon>Candidatus Sysuimicrobiia</taxon>
        <taxon>Candidatus Sysuimicrobiales</taxon>
        <taxon>Candidatus Segetimicrobiaceae</taxon>
        <taxon>Candidatus Segetimicrobium</taxon>
    </lineage>
</organism>
<dbReference type="Proteomes" id="UP000320048">
    <property type="component" value="Unassembled WGS sequence"/>
</dbReference>
<dbReference type="GO" id="GO:0012505">
    <property type="term" value="C:endomembrane system"/>
    <property type="evidence" value="ECO:0007669"/>
    <property type="project" value="UniProtKB-SubCell"/>
</dbReference>
<feature type="domain" description="NADH:quinone oxidoreductase/Mrp antiporter transmembrane" evidence="7">
    <location>
        <begin position="1"/>
        <end position="292"/>
    </location>
</feature>
<name>A0A537JDH9_9BACT</name>
<dbReference type="Pfam" id="PF00361">
    <property type="entry name" value="Proton_antipo_M"/>
    <property type="match status" value="1"/>
</dbReference>
<dbReference type="GO" id="GO:0042773">
    <property type="term" value="P:ATP synthesis coupled electron transport"/>
    <property type="evidence" value="ECO:0007669"/>
    <property type="project" value="InterPro"/>
</dbReference>
<evidence type="ECO:0000313" key="9">
    <source>
        <dbReference type="Proteomes" id="UP000320048"/>
    </source>
</evidence>
<keyword evidence="4 6" id="KW-0472">Membrane</keyword>
<keyword evidence="3 6" id="KW-1133">Transmembrane helix</keyword>
<sequence>MLLFLALEYVSLISYVLAGSLKSDRKSNEAGVKYFFYGASASALMLYGFTFLYGASGTTSLYRLMQHVAFFTPGFLGLAVVLILAGFGFKASLVPFHQWTPDVYEGAPTPITAFLSVGSKAAAFAALLRVLYVALPPLGWVTIVAGLAAASMTLGNLVALSQQNIKRMLAYSSIAHAGYMLIGVVALVASPTPVGSGEAALLFYLLAYTFTNIGAFAVAISVGRALGSDAIPDYAGLGRRAPLSAFAMTVFMLSLTGIPPTALFFGKFLLFGAAINSGFLWLAVVGILNSVVSLFYYVGVIRAMFLMPAPDGAGLVAESALARVLLAVTVAGTLAIGIFPQPFIRLVEAAATIGRF</sequence>
<dbReference type="InterPro" id="IPR001750">
    <property type="entry name" value="ND/Mrp_TM"/>
</dbReference>